<protein>
    <submittedName>
        <fullName evidence="1">Uncharacterized protein</fullName>
    </submittedName>
</protein>
<dbReference type="AlphaFoldDB" id="A0A5E4MEC8"/>
<name>A0A5E4MEC8_9HEMI</name>
<reference evidence="1 2" key="1">
    <citation type="submission" date="2019-08" db="EMBL/GenBank/DDBJ databases">
        <authorList>
            <person name="Alioto T."/>
            <person name="Alioto T."/>
            <person name="Gomez Garrido J."/>
        </authorList>
    </citation>
    <scope>NUCLEOTIDE SEQUENCE [LARGE SCALE GENOMIC DNA]</scope>
</reference>
<keyword evidence="2" id="KW-1185">Reference proteome</keyword>
<proteinExistence type="predicted"/>
<evidence type="ECO:0000313" key="2">
    <source>
        <dbReference type="Proteomes" id="UP000325440"/>
    </source>
</evidence>
<dbReference type="EMBL" id="CABPRJ010000527">
    <property type="protein sequence ID" value="VVC30629.1"/>
    <property type="molecule type" value="Genomic_DNA"/>
</dbReference>
<gene>
    <name evidence="1" type="ORF">CINCED_3A000753</name>
</gene>
<organism evidence="1 2">
    <name type="scientific">Cinara cedri</name>
    <dbReference type="NCBI Taxonomy" id="506608"/>
    <lineage>
        <taxon>Eukaryota</taxon>
        <taxon>Metazoa</taxon>
        <taxon>Ecdysozoa</taxon>
        <taxon>Arthropoda</taxon>
        <taxon>Hexapoda</taxon>
        <taxon>Insecta</taxon>
        <taxon>Pterygota</taxon>
        <taxon>Neoptera</taxon>
        <taxon>Paraneoptera</taxon>
        <taxon>Hemiptera</taxon>
        <taxon>Sternorrhyncha</taxon>
        <taxon>Aphidomorpha</taxon>
        <taxon>Aphidoidea</taxon>
        <taxon>Aphididae</taxon>
        <taxon>Lachninae</taxon>
        <taxon>Cinara</taxon>
    </lineage>
</organism>
<dbReference type="Proteomes" id="UP000325440">
    <property type="component" value="Unassembled WGS sequence"/>
</dbReference>
<accession>A0A5E4MEC8</accession>
<evidence type="ECO:0000313" key="1">
    <source>
        <dbReference type="EMBL" id="VVC30629.1"/>
    </source>
</evidence>
<sequence>MRHMPVSPRPDLSCSVALLLVAQDALHYGVERLNATSRSGRELVVADAILILVMNVCRVKSDTPTADKRPDYMHSFNLCTNSSSSSSSSVIPRFYRKIILRLRRPRHCHLRNVLLLFTVQLCAVVTVTDTDASAASRRLARRVPL</sequence>